<dbReference type="PANTHER" id="PTHR47842">
    <property type="entry name" value="EXPRESSED PROTEIN"/>
    <property type="match status" value="1"/>
</dbReference>
<feature type="compositionally biased region" description="Polar residues" evidence="2">
    <location>
        <begin position="14"/>
        <end position="42"/>
    </location>
</feature>
<dbReference type="InterPro" id="IPR007751">
    <property type="entry name" value="DUF676_lipase-like"/>
</dbReference>
<reference evidence="4 5" key="1">
    <citation type="submission" date="2019-10" db="EMBL/GenBank/DDBJ databases">
        <authorList>
            <person name="Palmer J.M."/>
        </authorList>
    </citation>
    <scope>NUCLEOTIDE SEQUENCE [LARGE SCALE GENOMIC DNA]</scope>
    <source>
        <strain evidence="4 5">TWF694</strain>
    </source>
</reference>
<dbReference type="AlphaFoldDB" id="A0AAV9XL74"/>
<feature type="region of interest" description="Disordered" evidence="2">
    <location>
        <begin position="1"/>
        <end position="42"/>
    </location>
</feature>
<comment type="caution">
    <text evidence="4">The sequence shown here is derived from an EMBL/GenBank/DDBJ whole genome shotgun (WGS) entry which is preliminary data.</text>
</comment>
<feature type="region of interest" description="Disordered" evidence="2">
    <location>
        <begin position="199"/>
        <end position="237"/>
    </location>
</feature>
<feature type="compositionally biased region" description="Low complexity" evidence="2">
    <location>
        <begin position="219"/>
        <end position="234"/>
    </location>
</feature>
<evidence type="ECO:0000256" key="2">
    <source>
        <dbReference type="SAM" id="MobiDB-lite"/>
    </source>
</evidence>
<evidence type="ECO:0000259" key="3">
    <source>
        <dbReference type="Pfam" id="PF05057"/>
    </source>
</evidence>
<name>A0AAV9XL74_9PEZI</name>
<comment type="similarity">
    <text evidence="1">Belongs to the putative lipase ROG1 family.</text>
</comment>
<evidence type="ECO:0000256" key="1">
    <source>
        <dbReference type="ARBA" id="ARBA00007920"/>
    </source>
</evidence>
<feature type="compositionally biased region" description="Low complexity" evidence="2">
    <location>
        <begin position="378"/>
        <end position="393"/>
    </location>
</feature>
<dbReference type="PANTHER" id="PTHR47842:SF3">
    <property type="entry name" value="DUF676 DOMAIN-CONTAINING PROTEIN"/>
    <property type="match status" value="1"/>
</dbReference>
<organism evidence="4 5">
    <name type="scientific">Orbilia ellipsospora</name>
    <dbReference type="NCBI Taxonomy" id="2528407"/>
    <lineage>
        <taxon>Eukaryota</taxon>
        <taxon>Fungi</taxon>
        <taxon>Dikarya</taxon>
        <taxon>Ascomycota</taxon>
        <taxon>Pezizomycotina</taxon>
        <taxon>Orbiliomycetes</taxon>
        <taxon>Orbiliales</taxon>
        <taxon>Orbiliaceae</taxon>
        <taxon>Orbilia</taxon>
    </lineage>
</organism>
<dbReference type="Proteomes" id="UP001365542">
    <property type="component" value="Unassembled WGS sequence"/>
</dbReference>
<gene>
    <name evidence="4" type="ORF">TWF694_007737</name>
</gene>
<sequence>MDSIHRRWTHLTPADSNSLPNTTNPSLHPYQSPNDERTSSTASLLPAPGAVEAIQSGQSSLRTLLCVFIHGFVGDETSFRSFPAHFHELLTILVQDTHVVHTKVYPKFKTRDKISLAVDNFSKWLSQFESQTTDVILLGHSMGGLVAADVALLQPLPPGRHRILGTISFDTPFIGIHPGVVKSGLASLFVTAEKPADDPDIPDNLYDSPRPGYDHDDTSSILSGSSNSSSASVSTFTPPVIKPRKSAWQSGLSFLRKHQGDLKKATLAYVNGHLEFSGALLDFNVMKKRYFLIKALERADIEDRRRGLCGDGTKALVKGGYVPRVRFVNYYTVSTGRPKREKSREREEKSRGFAEDGSYRVVMSDGRVISVAIPPVAATPTSTEMPTPETAESNPDSSEVKGDGYEAPPAYSVSSDSPLPTTDKKEEATEQKKTAPPLPPRSRSGTPTPKDPAAQKKAEYADLRKKEKTFCITPREEDPCWVKVKLENVDEVGAHCGLFFVNGVPGVTTPPAANLPEEDPLSFNRYCEPGIGKDEMPGFEGGVYERLLGDVTQRIEGWCSEWMSELAVSPEIVEVFSGL</sequence>
<dbReference type="Gene3D" id="3.40.50.1820">
    <property type="entry name" value="alpha/beta hydrolase"/>
    <property type="match status" value="1"/>
</dbReference>
<keyword evidence="5" id="KW-1185">Reference proteome</keyword>
<dbReference type="SUPFAM" id="SSF53474">
    <property type="entry name" value="alpha/beta-Hydrolases"/>
    <property type="match status" value="1"/>
</dbReference>
<feature type="domain" description="DUF676" evidence="3">
    <location>
        <begin position="64"/>
        <end position="176"/>
    </location>
</feature>
<feature type="region of interest" description="Disordered" evidence="2">
    <location>
        <begin position="373"/>
        <end position="459"/>
    </location>
</feature>
<accession>A0AAV9XL74</accession>
<protein>
    <recommendedName>
        <fullName evidence="3">DUF676 domain-containing protein</fullName>
    </recommendedName>
</protein>
<proteinExistence type="inferred from homology"/>
<dbReference type="Pfam" id="PF05057">
    <property type="entry name" value="DUF676"/>
    <property type="match status" value="1"/>
</dbReference>
<evidence type="ECO:0000313" key="5">
    <source>
        <dbReference type="Proteomes" id="UP001365542"/>
    </source>
</evidence>
<feature type="compositionally biased region" description="Basic and acidic residues" evidence="2">
    <location>
        <begin position="422"/>
        <end position="433"/>
    </location>
</feature>
<evidence type="ECO:0000313" key="4">
    <source>
        <dbReference type="EMBL" id="KAK6541964.1"/>
    </source>
</evidence>
<dbReference type="InterPro" id="IPR029058">
    <property type="entry name" value="AB_hydrolase_fold"/>
</dbReference>
<dbReference type="EMBL" id="JAVHJO010000003">
    <property type="protein sequence ID" value="KAK6541964.1"/>
    <property type="molecule type" value="Genomic_DNA"/>
</dbReference>